<feature type="domain" description="Alpha galactosidase C-terminal" evidence="6">
    <location>
        <begin position="355"/>
        <end position="430"/>
    </location>
</feature>
<evidence type="ECO:0000256" key="1">
    <source>
        <dbReference type="ARBA" id="ARBA00009743"/>
    </source>
</evidence>
<keyword evidence="5" id="KW-1015">Disulfide bond</keyword>
<evidence type="ECO:0000256" key="5">
    <source>
        <dbReference type="RuleBase" id="RU361168"/>
    </source>
</evidence>
<evidence type="ECO:0000256" key="4">
    <source>
        <dbReference type="ARBA" id="ARBA00023295"/>
    </source>
</evidence>
<comment type="catalytic activity">
    <reaction evidence="5">
        <text>Hydrolysis of terminal, non-reducing alpha-D-galactose residues in alpha-D-galactosides, including galactose oligosaccharides, galactomannans and galactolipids.</text>
        <dbReference type="EC" id="3.2.1.22"/>
    </reaction>
</comment>
<dbReference type="InterPro" id="IPR017853">
    <property type="entry name" value="GH"/>
</dbReference>
<evidence type="ECO:0000259" key="6">
    <source>
        <dbReference type="Pfam" id="PF17801"/>
    </source>
</evidence>
<dbReference type="PANTHER" id="PTHR11452">
    <property type="entry name" value="ALPHA-GALACTOSIDASE/ALPHA-N-ACETYLGALACTOSAMINIDASE"/>
    <property type="match status" value="1"/>
</dbReference>
<keyword evidence="4 5" id="KW-0326">Glycosidase</keyword>
<comment type="similarity">
    <text evidence="1 5">Belongs to the glycosyl hydrolase 27 family.</text>
</comment>
<accession>A0ABW1EK61</accession>
<dbReference type="CDD" id="cd14792">
    <property type="entry name" value="GH27"/>
    <property type="match status" value="1"/>
</dbReference>
<dbReference type="PRINTS" id="PR00740">
    <property type="entry name" value="GLHYDRLASE27"/>
</dbReference>
<comment type="caution">
    <text evidence="7">The sequence shown here is derived from an EMBL/GenBank/DDBJ whole genome shotgun (WGS) entry which is preliminary data.</text>
</comment>
<dbReference type="InterPro" id="IPR041233">
    <property type="entry name" value="Melibiase_C"/>
</dbReference>
<sequence>MPTTPRSIRLGAILLFSILAIGSLPVWSQAGGDAAIPLPPMGWSSWNSFSNRIDSKIAMQQAQALISTGMAKQGFQFVNIDEGWWLGTRDSEGNIVVEPTRWPAIAPGEHAGDMSNIVRYIHGLGLKAGIYTDAGNDGCSFYGPDLGPKMPHTGSEGHYEQDFLQFAKWGFDYVKVDWCGGNGENLDPALQYAEVARAIHRAEVITGHKLYYSICNWGKDSPWTWAPGIGGVQADIWRTSGDIVAPIVADSPNSSRRATLEEVLGNFDKGIHPEAQHTGYYNDPDMMVLGMPGLGDVENRLHMTLWAISGAPLLVGADLTKLSPGAQADLTNSEVIAIDQDPLGLQAVCVSPPDAKVEVWVKKLANTDRGKRAVLLLNRSATEQHAHVSLSELSLAAGDAQVRDVWTHRNLDRQSLDQAVVPAHDALLFIVEGREPEGAGYAPAATANDAPDNRFAGSAWNFSGVKAADGRAWITLNYSNPGDTTELMELRVNGIRQSAIALPASNASQNTVTLEVNLEAGNHPNQITLLGQTGGKASPTAIKVIAISGSQK</sequence>
<evidence type="ECO:0000256" key="3">
    <source>
        <dbReference type="ARBA" id="ARBA00022801"/>
    </source>
</evidence>
<evidence type="ECO:0000313" key="7">
    <source>
        <dbReference type="EMBL" id="MFC5864329.1"/>
    </source>
</evidence>
<dbReference type="Proteomes" id="UP001596091">
    <property type="component" value="Unassembled WGS sequence"/>
</dbReference>
<dbReference type="InterPro" id="IPR002241">
    <property type="entry name" value="Glyco_hydro_27"/>
</dbReference>
<keyword evidence="3 5" id="KW-0378">Hydrolase</keyword>
<dbReference type="EMBL" id="JBHSPH010000009">
    <property type="protein sequence ID" value="MFC5864329.1"/>
    <property type="molecule type" value="Genomic_DNA"/>
</dbReference>
<dbReference type="SUPFAM" id="SSF51011">
    <property type="entry name" value="Glycosyl hydrolase domain"/>
    <property type="match status" value="1"/>
</dbReference>
<evidence type="ECO:0000313" key="8">
    <source>
        <dbReference type="Proteomes" id="UP001596091"/>
    </source>
</evidence>
<dbReference type="Gene3D" id="2.60.120.260">
    <property type="entry name" value="Galactose-binding domain-like"/>
    <property type="match status" value="1"/>
</dbReference>
<dbReference type="RefSeq" id="WP_263342065.1">
    <property type="nucleotide sequence ID" value="NZ_JAGSYH010000009.1"/>
</dbReference>
<name>A0ABW1EK61_9BACT</name>
<dbReference type="PANTHER" id="PTHR11452:SF75">
    <property type="entry name" value="ALPHA-GALACTOSIDASE MEL1"/>
    <property type="match status" value="1"/>
</dbReference>
<evidence type="ECO:0000256" key="2">
    <source>
        <dbReference type="ARBA" id="ARBA00022729"/>
    </source>
</evidence>
<dbReference type="InterPro" id="IPR013785">
    <property type="entry name" value="Aldolase_TIM"/>
</dbReference>
<gene>
    <name evidence="7" type="ORF">ACFPT7_18630</name>
</gene>
<dbReference type="InterPro" id="IPR013780">
    <property type="entry name" value="Glyco_hydro_b"/>
</dbReference>
<reference evidence="8" key="1">
    <citation type="journal article" date="2019" name="Int. J. Syst. Evol. Microbiol.">
        <title>The Global Catalogue of Microorganisms (GCM) 10K type strain sequencing project: providing services to taxonomists for standard genome sequencing and annotation.</title>
        <authorList>
            <consortium name="The Broad Institute Genomics Platform"/>
            <consortium name="The Broad Institute Genome Sequencing Center for Infectious Disease"/>
            <person name="Wu L."/>
            <person name="Ma J."/>
        </authorList>
    </citation>
    <scope>NUCLEOTIDE SEQUENCE [LARGE SCALE GENOMIC DNA]</scope>
    <source>
        <strain evidence="8">JCM 4087</strain>
    </source>
</reference>
<dbReference type="Gene3D" id="2.60.40.1180">
    <property type="entry name" value="Golgi alpha-mannosidase II"/>
    <property type="match status" value="1"/>
</dbReference>
<dbReference type="EC" id="3.2.1.22" evidence="5"/>
<organism evidence="7 8">
    <name type="scientific">Acidicapsa dinghuensis</name>
    <dbReference type="NCBI Taxonomy" id="2218256"/>
    <lineage>
        <taxon>Bacteria</taxon>
        <taxon>Pseudomonadati</taxon>
        <taxon>Acidobacteriota</taxon>
        <taxon>Terriglobia</taxon>
        <taxon>Terriglobales</taxon>
        <taxon>Acidobacteriaceae</taxon>
        <taxon>Acidicapsa</taxon>
    </lineage>
</organism>
<proteinExistence type="inferred from homology"/>
<dbReference type="Pfam" id="PF16499">
    <property type="entry name" value="Melibiase_2"/>
    <property type="match status" value="1"/>
</dbReference>
<keyword evidence="2" id="KW-0732">Signal</keyword>
<dbReference type="Pfam" id="PF17801">
    <property type="entry name" value="Melibiase_C"/>
    <property type="match status" value="1"/>
</dbReference>
<dbReference type="Gene3D" id="3.20.20.70">
    <property type="entry name" value="Aldolase class I"/>
    <property type="match status" value="1"/>
</dbReference>
<keyword evidence="8" id="KW-1185">Reference proteome</keyword>
<protein>
    <recommendedName>
        <fullName evidence="5">Alpha-galactosidase</fullName>
        <ecNumber evidence="5">3.2.1.22</ecNumber>
    </recommendedName>
    <alternativeName>
        <fullName evidence="5">Melibiase</fullName>
    </alternativeName>
</protein>
<dbReference type="SUPFAM" id="SSF51445">
    <property type="entry name" value="(Trans)glycosidases"/>
    <property type="match status" value="1"/>
</dbReference>